<keyword evidence="7" id="KW-0408">Iron</keyword>
<proteinExistence type="inferred from homology"/>
<evidence type="ECO:0000256" key="5">
    <source>
        <dbReference type="ARBA" id="ARBA00022723"/>
    </source>
</evidence>
<evidence type="ECO:0000313" key="9">
    <source>
        <dbReference type="EMBL" id="KAJ8303335.1"/>
    </source>
</evidence>
<dbReference type="PANTHER" id="PTHR10266">
    <property type="entry name" value="CYTOCHROME C1"/>
    <property type="match status" value="1"/>
</dbReference>
<dbReference type="Pfam" id="PF02167">
    <property type="entry name" value="Cytochrom_C1"/>
    <property type="match status" value="1"/>
</dbReference>
<comment type="similarity">
    <text evidence="2">Belongs to the cytochrome c family.</text>
</comment>
<sequence>MAAVAGRLSKQALLRAKTARHVSEKNVSTWFSLPKNRKKAVDVIDGPDEEGKMFKRPGKLFDLVPSPYESVEAARNANNGAEPPDLTQIVRGREGAEDYVFSLLTGYCDPPAGYEIGEDQHYNPYFDGGAISTPATQSQLAKDVVTFLAWTGSCSTWNIWNCILLDD</sequence>
<keyword evidence="10" id="KW-1185">Reference proteome</keyword>
<evidence type="ECO:0000256" key="4">
    <source>
        <dbReference type="ARBA" id="ARBA00022692"/>
    </source>
</evidence>
<evidence type="ECO:0000256" key="2">
    <source>
        <dbReference type="ARBA" id="ARBA00006488"/>
    </source>
</evidence>
<evidence type="ECO:0000256" key="6">
    <source>
        <dbReference type="ARBA" id="ARBA00022989"/>
    </source>
</evidence>
<organism evidence="9 10">
    <name type="scientific">Tegillarca granosa</name>
    <name type="common">Malaysian cockle</name>
    <name type="synonym">Anadara granosa</name>
    <dbReference type="NCBI Taxonomy" id="220873"/>
    <lineage>
        <taxon>Eukaryota</taxon>
        <taxon>Metazoa</taxon>
        <taxon>Spiralia</taxon>
        <taxon>Lophotrochozoa</taxon>
        <taxon>Mollusca</taxon>
        <taxon>Bivalvia</taxon>
        <taxon>Autobranchia</taxon>
        <taxon>Pteriomorphia</taxon>
        <taxon>Arcoida</taxon>
        <taxon>Arcoidea</taxon>
        <taxon>Arcidae</taxon>
        <taxon>Tegillarca</taxon>
    </lineage>
</organism>
<dbReference type="Gene3D" id="1.10.760.10">
    <property type="entry name" value="Cytochrome c-like domain"/>
    <property type="match status" value="1"/>
</dbReference>
<protein>
    <submittedName>
        <fullName evidence="9">Uncharacterized protein</fullName>
    </submittedName>
</protein>
<dbReference type="SUPFAM" id="SSF46626">
    <property type="entry name" value="Cytochrome c"/>
    <property type="match status" value="1"/>
</dbReference>
<evidence type="ECO:0000256" key="3">
    <source>
        <dbReference type="ARBA" id="ARBA00022617"/>
    </source>
</evidence>
<dbReference type="Proteomes" id="UP001217089">
    <property type="component" value="Unassembled WGS sequence"/>
</dbReference>
<dbReference type="InterPro" id="IPR036909">
    <property type="entry name" value="Cyt_c-like_dom_sf"/>
</dbReference>
<keyword evidence="8" id="KW-0472">Membrane</keyword>
<dbReference type="PRINTS" id="PR00603">
    <property type="entry name" value="CYTOCHROMEC1"/>
</dbReference>
<accession>A0ABQ9EDV8</accession>
<dbReference type="EMBL" id="JARBDR010000917">
    <property type="protein sequence ID" value="KAJ8303335.1"/>
    <property type="molecule type" value="Genomic_DNA"/>
</dbReference>
<comment type="subcellular location">
    <subcellularLocation>
        <location evidence="1">Membrane</location>
    </subcellularLocation>
</comment>
<evidence type="ECO:0000313" key="10">
    <source>
        <dbReference type="Proteomes" id="UP001217089"/>
    </source>
</evidence>
<comment type="caution">
    <text evidence="9">The sequence shown here is derived from an EMBL/GenBank/DDBJ whole genome shotgun (WGS) entry which is preliminary data.</text>
</comment>
<evidence type="ECO:0000256" key="7">
    <source>
        <dbReference type="ARBA" id="ARBA00023004"/>
    </source>
</evidence>
<keyword evidence="6" id="KW-1133">Transmembrane helix</keyword>
<keyword evidence="4" id="KW-0812">Transmembrane</keyword>
<keyword evidence="3" id="KW-0349">Heme</keyword>
<gene>
    <name evidence="9" type="ORF">KUTeg_019731</name>
</gene>
<evidence type="ECO:0000256" key="1">
    <source>
        <dbReference type="ARBA" id="ARBA00004370"/>
    </source>
</evidence>
<keyword evidence="5" id="KW-0479">Metal-binding</keyword>
<name>A0ABQ9EDV8_TEGGR</name>
<dbReference type="InterPro" id="IPR002326">
    <property type="entry name" value="Cyt_c1"/>
</dbReference>
<evidence type="ECO:0000256" key="8">
    <source>
        <dbReference type="ARBA" id="ARBA00023136"/>
    </source>
</evidence>
<dbReference type="PANTHER" id="PTHR10266:SF3">
    <property type="entry name" value="CYTOCHROME C1, HEME PROTEIN, MITOCHONDRIAL"/>
    <property type="match status" value="1"/>
</dbReference>
<reference evidence="9 10" key="1">
    <citation type="submission" date="2022-12" db="EMBL/GenBank/DDBJ databases">
        <title>Chromosome-level genome of Tegillarca granosa.</title>
        <authorList>
            <person name="Kim J."/>
        </authorList>
    </citation>
    <scope>NUCLEOTIDE SEQUENCE [LARGE SCALE GENOMIC DNA]</scope>
    <source>
        <strain evidence="9">Teg-2019</strain>
        <tissue evidence="9">Adductor muscle</tissue>
    </source>
</reference>